<reference evidence="6 7" key="1">
    <citation type="submission" date="2016-10" db="EMBL/GenBank/DDBJ databases">
        <authorList>
            <person name="de Groot N.N."/>
        </authorList>
    </citation>
    <scope>NUCLEOTIDE SEQUENCE [LARGE SCALE GENOMIC DNA]</scope>
    <source>
        <strain evidence="6 7">CGMCC 1.7056</strain>
    </source>
</reference>
<dbReference type="Pfam" id="PF00440">
    <property type="entry name" value="TetR_N"/>
    <property type="match status" value="1"/>
</dbReference>
<dbReference type="InterPro" id="IPR050109">
    <property type="entry name" value="HTH-type_TetR-like_transc_reg"/>
</dbReference>
<dbReference type="PROSITE" id="PS50977">
    <property type="entry name" value="HTH_TETR_2"/>
    <property type="match status" value="1"/>
</dbReference>
<evidence type="ECO:0000256" key="4">
    <source>
        <dbReference type="PROSITE-ProRule" id="PRU00335"/>
    </source>
</evidence>
<dbReference type="InterPro" id="IPR001647">
    <property type="entry name" value="HTH_TetR"/>
</dbReference>
<evidence type="ECO:0000256" key="3">
    <source>
        <dbReference type="ARBA" id="ARBA00023163"/>
    </source>
</evidence>
<dbReference type="GO" id="GO:0000976">
    <property type="term" value="F:transcription cis-regulatory region binding"/>
    <property type="evidence" value="ECO:0007669"/>
    <property type="project" value="TreeGrafter"/>
</dbReference>
<keyword evidence="1" id="KW-0805">Transcription regulation</keyword>
<dbReference type="InterPro" id="IPR009057">
    <property type="entry name" value="Homeodomain-like_sf"/>
</dbReference>
<keyword evidence="3" id="KW-0804">Transcription</keyword>
<dbReference type="RefSeq" id="WP_245750392.1">
    <property type="nucleotide sequence ID" value="NZ_FOLB01000014.1"/>
</dbReference>
<sequence>MSTVNTRMPAEERRELVLQAATRAFAASGYAGTSTDAVAKEAGVSQPYVVRMFGTKLELFLAVFGRACAQIEGAFRGVLAEGPFDPASEDDKERMALAYSALLADTDFLHVLMHGFSASGVPEIGVQAREGMARIYATLVETGWPAEQVRDFIAHGMLLNVLVSIGAVGDLSGMPGALGELVEACMPDELRIGR</sequence>
<proteinExistence type="predicted"/>
<gene>
    <name evidence="6" type="ORF">SAMN04487968_11476</name>
</gene>
<feature type="domain" description="HTH tetR-type" evidence="5">
    <location>
        <begin position="11"/>
        <end position="71"/>
    </location>
</feature>
<organism evidence="6 7">
    <name type="scientific">Nocardioides terrae</name>
    <dbReference type="NCBI Taxonomy" id="574651"/>
    <lineage>
        <taxon>Bacteria</taxon>
        <taxon>Bacillati</taxon>
        <taxon>Actinomycetota</taxon>
        <taxon>Actinomycetes</taxon>
        <taxon>Propionibacteriales</taxon>
        <taxon>Nocardioidaceae</taxon>
        <taxon>Nocardioides</taxon>
    </lineage>
</organism>
<protein>
    <submittedName>
        <fullName evidence="6">Transcriptional regulator, TetR family</fullName>
    </submittedName>
</protein>
<dbReference type="Proteomes" id="UP000198832">
    <property type="component" value="Unassembled WGS sequence"/>
</dbReference>
<evidence type="ECO:0000313" key="7">
    <source>
        <dbReference type="Proteomes" id="UP000198832"/>
    </source>
</evidence>
<dbReference type="GO" id="GO:0003700">
    <property type="term" value="F:DNA-binding transcription factor activity"/>
    <property type="evidence" value="ECO:0007669"/>
    <property type="project" value="TreeGrafter"/>
</dbReference>
<evidence type="ECO:0000259" key="5">
    <source>
        <dbReference type="PROSITE" id="PS50977"/>
    </source>
</evidence>
<dbReference type="SUPFAM" id="SSF46689">
    <property type="entry name" value="Homeodomain-like"/>
    <property type="match status" value="1"/>
</dbReference>
<feature type="DNA-binding region" description="H-T-H motif" evidence="4">
    <location>
        <begin position="34"/>
        <end position="53"/>
    </location>
</feature>
<dbReference type="EMBL" id="FOLB01000014">
    <property type="protein sequence ID" value="SFC92239.1"/>
    <property type="molecule type" value="Genomic_DNA"/>
</dbReference>
<dbReference type="PANTHER" id="PTHR30055:SF234">
    <property type="entry name" value="HTH-TYPE TRANSCRIPTIONAL REGULATOR BETI"/>
    <property type="match status" value="1"/>
</dbReference>
<keyword evidence="2 4" id="KW-0238">DNA-binding</keyword>
<keyword evidence="7" id="KW-1185">Reference proteome</keyword>
<dbReference type="AlphaFoldDB" id="A0A1I1N3P4"/>
<dbReference type="Gene3D" id="1.10.357.10">
    <property type="entry name" value="Tetracycline Repressor, domain 2"/>
    <property type="match status" value="1"/>
</dbReference>
<dbReference type="PANTHER" id="PTHR30055">
    <property type="entry name" value="HTH-TYPE TRANSCRIPTIONAL REGULATOR RUTR"/>
    <property type="match status" value="1"/>
</dbReference>
<evidence type="ECO:0000256" key="2">
    <source>
        <dbReference type="ARBA" id="ARBA00023125"/>
    </source>
</evidence>
<evidence type="ECO:0000256" key="1">
    <source>
        <dbReference type="ARBA" id="ARBA00023015"/>
    </source>
</evidence>
<accession>A0A1I1N3P4</accession>
<evidence type="ECO:0000313" key="6">
    <source>
        <dbReference type="EMBL" id="SFC92239.1"/>
    </source>
</evidence>
<name>A0A1I1N3P4_9ACTN</name>
<dbReference type="STRING" id="574651.SAMN04487968_11476"/>
<dbReference type="PRINTS" id="PR00455">
    <property type="entry name" value="HTHTETR"/>
</dbReference>